<sequence length="430" mass="47880">MVLGMFWACNKADVLFTDSSITEDPNVTYWDNYAVALSTYKLDTFATTGDSLFVLGTHADPLFGKTSGMAFAEINHPSQNPLKDQNVILDSAAVVLVPNGNYYGDTTAPFRLNVYKLTRLIGDDTASSATYYNPATIAYDNSNAIATINTRVAPLRKDSLFLKLADDFAQDLFDQIRNNVNISSNQNSFRTYLKGICIATDSSYNKALFQFRGASGAGLIRIYYTLKGLYNEHKYFDLTYNASKQFNHLSYNYTGTPMASFSPLKSTITESTEMQNTALLSNYLPSYIKITFPDILNVKQTYLYVKVVKAVLEIRVNSTGNAYPYQLPGQLWLYISNLNNQVSAVVTDPLDAQTPQTGNLVVNSLVENGTKYTFDITSYINTLIDEGRFSTKALLLSAVNNNYKSETSRLAVFNKADDPDIRLKLYVLGL</sequence>
<reference evidence="1 2" key="1">
    <citation type="submission" date="2016-05" db="EMBL/GenBank/DDBJ databases">
        <title>Niabella ginsenosidivorans BS26 whole genome sequencing.</title>
        <authorList>
            <person name="Im W.T."/>
            <person name="Siddiqi M.Z."/>
        </authorList>
    </citation>
    <scope>NUCLEOTIDE SEQUENCE [LARGE SCALE GENOMIC DNA]</scope>
    <source>
        <strain evidence="1 2">BS26</strain>
    </source>
</reference>
<accession>A0A1A9I8V4</accession>
<name>A0A1A9I8V4_9BACT</name>
<organism evidence="1 2">
    <name type="scientific">Niabella ginsenosidivorans</name>
    <dbReference type="NCBI Taxonomy" id="1176587"/>
    <lineage>
        <taxon>Bacteria</taxon>
        <taxon>Pseudomonadati</taxon>
        <taxon>Bacteroidota</taxon>
        <taxon>Chitinophagia</taxon>
        <taxon>Chitinophagales</taxon>
        <taxon>Chitinophagaceae</taxon>
        <taxon>Niabella</taxon>
    </lineage>
</organism>
<dbReference type="AlphaFoldDB" id="A0A1A9I8V4"/>
<dbReference type="STRING" id="1176587.A8C56_19925"/>
<keyword evidence="2" id="KW-1185">Reference proteome</keyword>
<evidence type="ECO:0000313" key="2">
    <source>
        <dbReference type="Proteomes" id="UP000077667"/>
    </source>
</evidence>
<dbReference type="EMBL" id="CP015772">
    <property type="protein sequence ID" value="ANH82954.1"/>
    <property type="molecule type" value="Genomic_DNA"/>
</dbReference>
<dbReference type="InterPro" id="IPR025366">
    <property type="entry name" value="DUF4270"/>
</dbReference>
<evidence type="ECO:0008006" key="3">
    <source>
        <dbReference type="Google" id="ProtNLM"/>
    </source>
</evidence>
<dbReference type="KEGG" id="nia:A8C56_19925"/>
<evidence type="ECO:0000313" key="1">
    <source>
        <dbReference type="EMBL" id="ANH82954.1"/>
    </source>
</evidence>
<gene>
    <name evidence="1" type="ORF">A8C56_19925</name>
</gene>
<proteinExistence type="predicted"/>
<dbReference type="Proteomes" id="UP000077667">
    <property type="component" value="Chromosome"/>
</dbReference>
<protein>
    <recommendedName>
        <fullName evidence="3">DUF4270 domain-containing protein</fullName>
    </recommendedName>
</protein>
<dbReference type="Pfam" id="PF14092">
    <property type="entry name" value="DUF4270"/>
    <property type="match status" value="1"/>
</dbReference>